<keyword evidence="4" id="KW-1185">Reference proteome</keyword>
<proteinExistence type="predicted"/>
<dbReference type="InParanoid" id="A0A251TG36"/>
<dbReference type="Gramene" id="mRNA:HanXRQr2_Chr10g0422371">
    <property type="protein sequence ID" value="mRNA:HanXRQr2_Chr10g0422371"/>
    <property type="gene ID" value="HanXRQr2_Chr10g0422371"/>
</dbReference>
<evidence type="ECO:0000313" key="3">
    <source>
        <dbReference type="EMBL" id="OTG09834.1"/>
    </source>
</evidence>
<sequence>MGVKQDAVVGSNLIGEEPASSQSDACSIGIQQWNTTEKAAEGIIFNFQPTIVAEKKRDAVIIYLHKLLKDKLACEVLLWLHLSVEVSDLLTDQTHHFGRGEGEQTSYH</sequence>
<reference evidence="3" key="2">
    <citation type="submission" date="2017-02" db="EMBL/GenBank/DDBJ databases">
        <title>Sunflower complete genome.</title>
        <authorList>
            <person name="Langlade N."/>
            <person name="Munos S."/>
        </authorList>
    </citation>
    <scope>NUCLEOTIDE SEQUENCE [LARGE SCALE GENOMIC DNA]</scope>
    <source>
        <tissue evidence="3">Leaves</tissue>
    </source>
</reference>
<dbReference type="Proteomes" id="UP000215914">
    <property type="component" value="Chromosome 10"/>
</dbReference>
<reference evidence="2" key="3">
    <citation type="submission" date="2020-06" db="EMBL/GenBank/DDBJ databases">
        <title>Helianthus annuus Genome sequencing and assembly Release 2.</title>
        <authorList>
            <person name="Gouzy J."/>
            <person name="Langlade N."/>
            <person name="Munos S."/>
        </authorList>
    </citation>
    <scope>NUCLEOTIDE SEQUENCE</scope>
    <source>
        <tissue evidence="2">Leaves</tissue>
    </source>
</reference>
<organism evidence="3 4">
    <name type="scientific">Helianthus annuus</name>
    <name type="common">Common sunflower</name>
    <dbReference type="NCBI Taxonomy" id="4232"/>
    <lineage>
        <taxon>Eukaryota</taxon>
        <taxon>Viridiplantae</taxon>
        <taxon>Streptophyta</taxon>
        <taxon>Embryophyta</taxon>
        <taxon>Tracheophyta</taxon>
        <taxon>Spermatophyta</taxon>
        <taxon>Magnoliopsida</taxon>
        <taxon>eudicotyledons</taxon>
        <taxon>Gunneridae</taxon>
        <taxon>Pentapetalae</taxon>
        <taxon>asterids</taxon>
        <taxon>campanulids</taxon>
        <taxon>Asterales</taxon>
        <taxon>Asteraceae</taxon>
        <taxon>Asteroideae</taxon>
        <taxon>Heliantheae alliance</taxon>
        <taxon>Heliantheae</taxon>
        <taxon>Helianthus</taxon>
    </lineage>
</organism>
<dbReference type="EMBL" id="CM007899">
    <property type="protein sequence ID" value="OTG09834.1"/>
    <property type="molecule type" value="Genomic_DNA"/>
</dbReference>
<name>A0A251TG36_HELAN</name>
<dbReference type="EMBL" id="MNCJ02000325">
    <property type="protein sequence ID" value="KAF5784908.1"/>
    <property type="molecule type" value="Genomic_DNA"/>
</dbReference>
<evidence type="ECO:0000313" key="4">
    <source>
        <dbReference type="Proteomes" id="UP000215914"/>
    </source>
</evidence>
<evidence type="ECO:0000256" key="1">
    <source>
        <dbReference type="SAM" id="MobiDB-lite"/>
    </source>
</evidence>
<gene>
    <name evidence="3" type="ORF">HannXRQ_Chr10g0280851</name>
    <name evidence="2" type="ORF">HanXRQr2_Chr10g0422371</name>
</gene>
<feature type="region of interest" description="Disordered" evidence="1">
    <location>
        <begin position="1"/>
        <end position="20"/>
    </location>
</feature>
<reference evidence="2 4" key="1">
    <citation type="journal article" date="2017" name="Nature">
        <title>The sunflower genome provides insights into oil metabolism, flowering and Asterid evolution.</title>
        <authorList>
            <person name="Badouin H."/>
            <person name="Gouzy J."/>
            <person name="Grassa C.J."/>
            <person name="Murat F."/>
            <person name="Staton S.E."/>
            <person name="Cottret L."/>
            <person name="Lelandais-Briere C."/>
            <person name="Owens G.L."/>
            <person name="Carrere S."/>
            <person name="Mayjonade B."/>
            <person name="Legrand L."/>
            <person name="Gill N."/>
            <person name="Kane N.C."/>
            <person name="Bowers J.E."/>
            <person name="Hubner S."/>
            <person name="Bellec A."/>
            <person name="Berard A."/>
            <person name="Berges H."/>
            <person name="Blanchet N."/>
            <person name="Boniface M.C."/>
            <person name="Brunel D."/>
            <person name="Catrice O."/>
            <person name="Chaidir N."/>
            <person name="Claudel C."/>
            <person name="Donnadieu C."/>
            <person name="Faraut T."/>
            <person name="Fievet G."/>
            <person name="Helmstetter N."/>
            <person name="King M."/>
            <person name="Knapp S.J."/>
            <person name="Lai Z."/>
            <person name="Le Paslier M.C."/>
            <person name="Lippi Y."/>
            <person name="Lorenzon L."/>
            <person name="Mandel J.R."/>
            <person name="Marage G."/>
            <person name="Marchand G."/>
            <person name="Marquand E."/>
            <person name="Bret-Mestries E."/>
            <person name="Morien E."/>
            <person name="Nambeesan S."/>
            <person name="Nguyen T."/>
            <person name="Pegot-Espagnet P."/>
            <person name="Pouilly N."/>
            <person name="Raftis F."/>
            <person name="Sallet E."/>
            <person name="Schiex T."/>
            <person name="Thomas J."/>
            <person name="Vandecasteele C."/>
            <person name="Vares D."/>
            <person name="Vear F."/>
            <person name="Vautrin S."/>
            <person name="Crespi M."/>
            <person name="Mangin B."/>
            <person name="Burke J.M."/>
            <person name="Salse J."/>
            <person name="Munos S."/>
            <person name="Vincourt P."/>
            <person name="Rieseberg L.H."/>
            <person name="Langlade N.B."/>
        </authorList>
    </citation>
    <scope>NUCLEOTIDE SEQUENCE [LARGE SCALE GENOMIC DNA]</scope>
    <source>
        <strain evidence="4">cv. SF193</strain>
        <tissue evidence="2">Leaves</tissue>
    </source>
</reference>
<protein>
    <submittedName>
        <fullName evidence="3">Uncharacterized protein</fullName>
    </submittedName>
</protein>
<dbReference type="AlphaFoldDB" id="A0A251TG36"/>
<evidence type="ECO:0000313" key="2">
    <source>
        <dbReference type="EMBL" id="KAF5784908.1"/>
    </source>
</evidence>
<accession>A0A251TG36</accession>